<feature type="non-terminal residue" evidence="2">
    <location>
        <position position="246"/>
    </location>
</feature>
<dbReference type="Proteomes" id="UP000824540">
    <property type="component" value="Unassembled WGS sequence"/>
</dbReference>
<feature type="region of interest" description="Disordered" evidence="1">
    <location>
        <begin position="221"/>
        <end position="246"/>
    </location>
</feature>
<evidence type="ECO:0000256" key="1">
    <source>
        <dbReference type="SAM" id="MobiDB-lite"/>
    </source>
</evidence>
<name>A0A8T2NSJ9_9TELE</name>
<accession>A0A8T2NSJ9</accession>
<protein>
    <submittedName>
        <fullName evidence="2">Uncharacterized protein</fullName>
    </submittedName>
</protein>
<reference evidence="2" key="1">
    <citation type="thesis" date="2021" institute="BYU ScholarsArchive" country="Provo, UT, USA">
        <title>Applications of and Algorithms for Genome Assembly and Genomic Analyses with an Emphasis on Marine Teleosts.</title>
        <authorList>
            <person name="Pickett B.D."/>
        </authorList>
    </citation>
    <scope>NUCLEOTIDE SEQUENCE</scope>
    <source>
        <strain evidence="2">HI-2016</strain>
    </source>
</reference>
<dbReference type="AlphaFoldDB" id="A0A8T2NSJ9"/>
<dbReference type="EMBL" id="JAFBMS010000024">
    <property type="protein sequence ID" value="KAG9343179.1"/>
    <property type="molecule type" value="Genomic_DNA"/>
</dbReference>
<organism evidence="2 3">
    <name type="scientific">Albula glossodonta</name>
    <name type="common">roundjaw bonefish</name>
    <dbReference type="NCBI Taxonomy" id="121402"/>
    <lineage>
        <taxon>Eukaryota</taxon>
        <taxon>Metazoa</taxon>
        <taxon>Chordata</taxon>
        <taxon>Craniata</taxon>
        <taxon>Vertebrata</taxon>
        <taxon>Euteleostomi</taxon>
        <taxon>Actinopterygii</taxon>
        <taxon>Neopterygii</taxon>
        <taxon>Teleostei</taxon>
        <taxon>Albuliformes</taxon>
        <taxon>Albulidae</taxon>
        <taxon>Albula</taxon>
    </lineage>
</organism>
<comment type="caution">
    <text evidence="2">The sequence shown here is derived from an EMBL/GenBank/DDBJ whole genome shotgun (WGS) entry which is preliminary data.</text>
</comment>
<sequence length="246" mass="27171">MLPPLMLPLRSTRKISSLVVRCSSTGSLSRSGQKFSIITGGAATVNGEDLSSMVLVNQNLTFFSHSDSFLAQRMKSRRAEICCSYSWKDYLQVPVIRVLLCQGDVRGRSALGAGVRVCPQGMTALFSCQAQCSVQRDQDESRLELPQQPQSLPVVHCMSRLELPEQSRQQSSIFPRLWISTLTILPEMTASNPTTTSFSPSGWLVMPREQPLAQDLMQEPFSSRGAQVERFRRPGILSAHPGQQGA</sequence>
<evidence type="ECO:0000313" key="2">
    <source>
        <dbReference type="EMBL" id="KAG9343179.1"/>
    </source>
</evidence>
<gene>
    <name evidence="2" type="ORF">JZ751_014156</name>
</gene>
<proteinExistence type="predicted"/>
<keyword evidence="3" id="KW-1185">Reference proteome</keyword>
<evidence type="ECO:0000313" key="3">
    <source>
        <dbReference type="Proteomes" id="UP000824540"/>
    </source>
</evidence>